<sequence length="211" mass="23664">MDRIKGPWSHEFFNSLSRSFVEFMLMIYPIRPSQIDCLAILAFHIADLVAIQRNIELNLSIGTEAMVVPVPMTTSSHVSSRLNPNSRNSKTRDPMRRSFTGNPFSKPSINTNVRGLKPNAPANTPSDTPRKNSMSRENVVISFREVEDKENGKDPNQKAAKLRSPSATKGRKNFMSPTISATSKFSASPKKKIFVERNESTHTSFLLSRKP</sequence>
<feature type="compositionally biased region" description="Polar residues" evidence="1">
    <location>
        <begin position="175"/>
        <end position="186"/>
    </location>
</feature>
<dbReference type="Proteomes" id="UP000593562">
    <property type="component" value="Unassembled WGS sequence"/>
</dbReference>
<dbReference type="InParanoid" id="A0A7J7CGR3"/>
<feature type="compositionally biased region" description="Polar residues" evidence="1">
    <location>
        <begin position="99"/>
        <end position="113"/>
    </location>
</feature>
<feature type="region of interest" description="Disordered" evidence="1">
    <location>
        <begin position="75"/>
        <end position="189"/>
    </location>
</feature>
<evidence type="ECO:0000256" key="1">
    <source>
        <dbReference type="SAM" id="MobiDB-lite"/>
    </source>
</evidence>
<feature type="compositionally biased region" description="Polar residues" evidence="1">
    <location>
        <begin position="121"/>
        <end position="136"/>
    </location>
</feature>
<accession>A0A7J7CGR3</accession>
<dbReference type="AlphaFoldDB" id="A0A7J7CGR3"/>
<gene>
    <name evidence="2" type="ORF">HS088_TW17G00778</name>
</gene>
<comment type="caution">
    <text evidence="2">The sequence shown here is derived from an EMBL/GenBank/DDBJ whole genome shotgun (WGS) entry which is preliminary data.</text>
</comment>
<feature type="compositionally biased region" description="Basic and acidic residues" evidence="1">
    <location>
        <begin position="144"/>
        <end position="156"/>
    </location>
</feature>
<dbReference type="PANTHER" id="PTHR34775">
    <property type="entry name" value="TRANSMEMBRANE PROTEIN"/>
    <property type="match status" value="1"/>
</dbReference>
<keyword evidence="3" id="KW-1185">Reference proteome</keyword>
<evidence type="ECO:0000313" key="2">
    <source>
        <dbReference type="EMBL" id="KAF5733237.1"/>
    </source>
</evidence>
<evidence type="ECO:0000313" key="3">
    <source>
        <dbReference type="Proteomes" id="UP000593562"/>
    </source>
</evidence>
<proteinExistence type="predicted"/>
<protein>
    <submittedName>
        <fullName evidence="2">Uncharacterized protein</fullName>
    </submittedName>
</protein>
<organism evidence="2 3">
    <name type="scientific">Tripterygium wilfordii</name>
    <name type="common">Thunder God vine</name>
    <dbReference type="NCBI Taxonomy" id="458696"/>
    <lineage>
        <taxon>Eukaryota</taxon>
        <taxon>Viridiplantae</taxon>
        <taxon>Streptophyta</taxon>
        <taxon>Embryophyta</taxon>
        <taxon>Tracheophyta</taxon>
        <taxon>Spermatophyta</taxon>
        <taxon>Magnoliopsida</taxon>
        <taxon>eudicotyledons</taxon>
        <taxon>Gunneridae</taxon>
        <taxon>Pentapetalae</taxon>
        <taxon>rosids</taxon>
        <taxon>fabids</taxon>
        <taxon>Celastrales</taxon>
        <taxon>Celastraceae</taxon>
        <taxon>Tripterygium</taxon>
    </lineage>
</organism>
<reference evidence="2 3" key="1">
    <citation type="journal article" date="2020" name="Nat. Commun.">
        <title>Genome of Tripterygium wilfordii and identification of cytochrome P450 involved in triptolide biosynthesis.</title>
        <authorList>
            <person name="Tu L."/>
            <person name="Su P."/>
            <person name="Zhang Z."/>
            <person name="Gao L."/>
            <person name="Wang J."/>
            <person name="Hu T."/>
            <person name="Zhou J."/>
            <person name="Zhang Y."/>
            <person name="Zhao Y."/>
            <person name="Liu Y."/>
            <person name="Song Y."/>
            <person name="Tong Y."/>
            <person name="Lu Y."/>
            <person name="Yang J."/>
            <person name="Xu C."/>
            <person name="Jia M."/>
            <person name="Peters R.J."/>
            <person name="Huang L."/>
            <person name="Gao W."/>
        </authorList>
    </citation>
    <scope>NUCLEOTIDE SEQUENCE [LARGE SCALE GENOMIC DNA]</scope>
    <source>
        <strain evidence="3">cv. XIE 37</strain>
        <tissue evidence="2">Leaf</tissue>
    </source>
</reference>
<dbReference type="EMBL" id="JAAARO010000017">
    <property type="protein sequence ID" value="KAF5733237.1"/>
    <property type="molecule type" value="Genomic_DNA"/>
</dbReference>
<name>A0A7J7CGR3_TRIWF</name>
<feature type="compositionally biased region" description="Polar residues" evidence="1">
    <location>
        <begin position="75"/>
        <end position="88"/>
    </location>
</feature>
<dbReference type="PANTHER" id="PTHR34775:SF4">
    <property type="entry name" value="TRANSMEMBRANE PROTEIN"/>
    <property type="match status" value="1"/>
</dbReference>